<keyword evidence="1" id="KW-0812">Transmembrane</keyword>
<dbReference type="Proteomes" id="UP000076962">
    <property type="component" value="Unassembled WGS sequence"/>
</dbReference>
<keyword evidence="1" id="KW-1133">Transmembrane helix</keyword>
<proteinExistence type="predicted"/>
<name>A0A176RTP1_9GAMM</name>
<protein>
    <submittedName>
        <fullName evidence="2">Uncharacterized protein</fullName>
    </submittedName>
</protein>
<gene>
    <name evidence="2" type="ORF">THIOM_005280</name>
</gene>
<keyword evidence="1" id="KW-0472">Membrane</keyword>
<dbReference type="AlphaFoldDB" id="A0A176RTP1"/>
<evidence type="ECO:0000313" key="2">
    <source>
        <dbReference type="EMBL" id="OAD19105.1"/>
    </source>
</evidence>
<sequence>MNCQEKFCQNGSLLLIVSNHFVSMIGFEATGRIFGIVVMLPTQLPVFLKVLKYRFWLP</sequence>
<reference evidence="2 3" key="1">
    <citation type="submission" date="2016-05" db="EMBL/GenBank/DDBJ databases">
        <title>Single-cell genome of chain-forming Candidatus Thiomargarita nelsonii and comparison to other large sulfur-oxidizing bacteria.</title>
        <authorList>
            <person name="Winkel M."/>
            <person name="Salman V."/>
            <person name="Woyke T."/>
            <person name="Schulz-Vogt H."/>
            <person name="Richter M."/>
            <person name="Flood B."/>
            <person name="Bailey J."/>
            <person name="Amann R."/>
            <person name="Mussmann M."/>
        </authorList>
    </citation>
    <scope>NUCLEOTIDE SEQUENCE [LARGE SCALE GENOMIC DNA]</scope>
    <source>
        <strain evidence="2 3">THI036</strain>
    </source>
</reference>
<accession>A0A176RTP1</accession>
<organism evidence="2 3">
    <name type="scientific">Candidatus Thiomargarita nelsonii</name>
    <dbReference type="NCBI Taxonomy" id="1003181"/>
    <lineage>
        <taxon>Bacteria</taxon>
        <taxon>Pseudomonadati</taxon>
        <taxon>Pseudomonadota</taxon>
        <taxon>Gammaproteobacteria</taxon>
        <taxon>Thiotrichales</taxon>
        <taxon>Thiotrichaceae</taxon>
        <taxon>Thiomargarita</taxon>
    </lineage>
</organism>
<evidence type="ECO:0000313" key="3">
    <source>
        <dbReference type="Proteomes" id="UP000076962"/>
    </source>
</evidence>
<keyword evidence="3" id="KW-1185">Reference proteome</keyword>
<dbReference type="EMBL" id="LUTY01002944">
    <property type="protein sequence ID" value="OAD19105.1"/>
    <property type="molecule type" value="Genomic_DNA"/>
</dbReference>
<feature type="transmembrane region" description="Helical" evidence="1">
    <location>
        <begin position="7"/>
        <end position="27"/>
    </location>
</feature>
<evidence type="ECO:0000256" key="1">
    <source>
        <dbReference type="SAM" id="Phobius"/>
    </source>
</evidence>
<comment type="caution">
    <text evidence="2">The sequence shown here is derived from an EMBL/GenBank/DDBJ whole genome shotgun (WGS) entry which is preliminary data.</text>
</comment>